<accession>A0A8J3JTB4</accession>
<name>A0A8J3JTB4_9ACTN</name>
<dbReference type="Proteomes" id="UP000619293">
    <property type="component" value="Unassembled WGS sequence"/>
</dbReference>
<sequence length="238" mass="25527">MSYAALVRPAIDRVYIGMRAAARPRLRELIEQTGLRQGLNSSFYFGLLARPLPADGFAAVTAYAGGDMSDELAQGIMAVDDAGNWSLTDTGHTFTLALQRVIADAAQEHWAQTFRGALPGEAVLPRLAELLGVLLKAGEATGGPAFRAAAPVYELAGASYALQVSTRLGALRHHRGDAHRAAWAAAGLTVEQLHALEPGDPLRVSIEHDTNRRDEPIYQALTEAERWELLGLLAALPN</sequence>
<keyword evidence="2" id="KW-1185">Reference proteome</keyword>
<evidence type="ECO:0000313" key="1">
    <source>
        <dbReference type="EMBL" id="GIF90696.1"/>
    </source>
</evidence>
<gene>
    <name evidence="1" type="ORF">Cch02nite_41400</name>
</gene>
<evidence type="ECO:0000313" key="2">
    <source>
        <dbReference type="Proteomes" id="UP000619293"/>
    </source>
</evidence>
<comment type="caution">
    <text evidence="1">The sequence shown here is derived from an EMBL/GenBank/DDBJ whole genome shotgun (WGS) entry which is preliminary data.</text>
</comment>
<dbReference type="RefSeq" id="WP_191843081.1">
    <property type="nucleotide sequence ID" value="NZ_BAAALB010000031.1"/>
</dbReference>
<dbReference type="EMBL" id="BONG01000025">
    <property type="protein sequence ID" value="GIF90696.1"/>
    <property type="molecule type" value="Genomic_DNA"/>
</dbReference>
<protein>
    <submittedName>
        <fullName evidence="1">Uncharacterized protein</fullName>
    </submittedName>
</protein>
<organism evidence="1 2">
    <name type="scientific">Catellatospora chokoriensis</name>
    <dbReference type="NCBI Taxonomy" id="310353"/>
    <lineage>
        <taxon>Bacteria</taxon>
        <taxon>Bacillati</taxon>
        <taxon>Actinomycetota</taxon>
        <taxon>Actinomycetes</taxon>
        <taxon>Micromonosporales</taxon>
        <taxon>Micromonosporaceae</taxon>
        <taxon>Catellatospora</taxon>
    </lineage>
</organism>
<dbReference type="AlphaFoldDB" id="A0A8J3JTB4"/>
<reference evidence="1 2" key="1">
    <citation type="submission" date="2021-01" db="EMBL/GenBank/DDBJ databases">
        <title>Whole genome shotgun sequence of Catellatospora chokoriensis NBRC 107358.</title>
        <authorList>
            <person name="Komaki H."/>
            <person name="Tamura T."/>
        </authorList>
    </citation>
    <scope>NUCLEOTIDE SEQUENCE [LARGE SCALE GENOMIC DNA]</scope>
    <source>
        <strain evidence="1 2">NBRC 107358</strain>
    </source>
</reference>
<proteinExistence type="predicted"/>